<reference evidence="9" key="1">
    <citation type="journal article" date="2019" name="Curr. Biol.">
        <title>Genome Sequence of Striga asiatica Provides Insight into the Evolution of Plant Parasitism.</title>
        <authorList>
            <person name="Yoshida S."/>
            <person name="Kim S."/>
            <person name="Wafula E.K."/>
            <person name="Tanskanen J."/>
            <person name="Kim Y.M."/>
            <person name="Honaas L."/>
            <person name="Yang Z."/>
            <person name="Spallek T."/>
            <person name="Conn C.E."/>
            <person name="Ichihashi Y."/>
            <person name="Cheong K."/>
            <person name="Cui S."/>
            <person name="Der J.P."/>
            <person name="Gundlach H."/>
            <person name="Jiao Y."/>
            <person name="Hori C."/>
            <person name="Ishida J.K."/>
            <person name="Kasahara H."/>
            <person name="Kiba T."/>
            <person name="Kim M.S."/>
            <person name="Koo N."/>
            <person name="Laohavisit A."/>
            <person name="Lee Y.H."/>
            <person name="Lumba S."/>
            <person name="McCourt P."/>
            <person name="Mortimer J.C."/>
            <person name="Mutuku J.M."/>
            <person name="Nomura T."/>
            <person name="Sasaki-Sekimoto Y."/>
            <person name="Seto Y."/>
            <person name="Wang Y."/>
            <person name="Wakatake T."/>
            <person name="Sakakibara H."/>
            <person name="Demura T."/>
            <person name="Yamaguchi S."/>
            <person name="Yoneyama K."/>
            <person name="Manabe R.I."/>
            <person name="Nelson D.C."/>
            <person name="Schulman A.H."/>
            <person name="Timko M.P."/>
            <person name="dePamphilis C.W."/>
            <person name="Choi D."/>
            <person name="Shirasu K."/>
        </authorList>
    </citation>
    <scope>NUCLEOTIDE SEQUENCE [LARGE SCALE GENOMIC DNA]</scope>
    <source>
        <strain evidence="9">cv. UVA1</strain>
    </source>
</reference>
<feature type="domain" description="C3H1-type" evidence="7">
    <location>
        <begin position="213"/>
        <end position="241"/>
    </location>
</feature>
<comment type="caution">
    <text evidence="8">The sequence shown here is derived from an EMBL/GenBank/DDBJ whole genome shotgun (WGS) entry which is preliminary data.</text>
</comment>
<dbReference type="PROSITE" id="PS50103">
    <property type="entry name" value="ZF_C3H1"/>
    <property type="match status" value="1"/>
</dbReference>
<dbReference type="FunFam" id="3.30.70.330:FF:000719">
    <property type="entry name" value="Predicted protein"/>
    <property type="match status" value="1"/>
</dbReference>
<feature type="coiled-coil region" evidence="4">
    <location>
        <begin position="604"/>
        <end position="642"/>
    </location>
</feature>
<keyword evidence="3" id="KW-0479">Metal-binding</keyword>
<organism evidence="8 9">
    <name type="scientific">Striga asiatica</name>
    <name type="common">Asiatic witchweed</name>
    <name type="synonym">Buchnera asiatica</name>
    <dbReference type="NCBI Taxonomy" id="4170"/>
    <lineage>
        <taxon>Eukaryota</taxon>
        <taxon>Viridiplantae</taxon>
        <taxon>Streptophyta</taxon>
        <taxon>Embryophyta</taxon>
        <taxon>Tracheophyta</taxon>
        <taxon>Spermatophyta</taxon>
        <taxon>Magnoliopsida</taxon>
        <taxon>eudicotyledons</taxon>
        <taxon>Gunneridae</taxon>
        <taxon>Pentapetalae</taxon>
        <taxon>asterids</taxon>
        <taxon>lamiids</taxon>
        <taxon>Lamiales</taxon>
        <taxon>Orobanchaceae</taxon>
        <taxon>Buchnereae</taxon>
        <taxon>Striga</taxon>
    </lineage>
</organism>
<dbReference type="GO" id="GO:0003723">
    <property type="term" value="F:RNA binding"/>
    <property type="evidence" value="ECO:0007669"/>
    <property type="project" value="UniProtKB-UniRule"/>
</dbReference>
<evidence type="ECO:0000313" key="9">
    <source>
        <dbReference type="Proteomes" id="UP000325081"/>
    </source>
</evidence>
<dbReference type="PANTHER" id="PTHR14398:SF0">
    <property type="entry name" value="ZINC FINGER PROTEIN SWM"/>
    <property type="match status" value="1"/>
</dbReference>
<feature type="region of interest" description="Disordered" evidence="5">
    <location>
        <begin position="644"/>
        <end position="681"/>
    </location>
</feature>
<gene>
    <name evidence="8" type="ORF">STAS_25129</name>
</gene>
<feature type="region of interest" description="Disordered" evidence="5">
    <location>
        <begin position="819"/>
        <end position="863"/>
    </location>
</feature>
<dbReference type="SMART" id="SM00356">
    <property type="entry name" value="ZnF_C3H1"/>
    <property type="match status" value="1"/>
</dbReference>
<dbReference type="GO" id="GO:0005634">
    <property type="term" value="C:nucleus"/>
    <property type="evidence" value="ECO:0007669"/>
    <property type="project" value="TreeGrafter"/>
</dbReference>
<dbReference type="PROSITE" id="PS50102">
    <property type="entry name" value="RRM"/>
    <property type="match status" value="2"/>
</dbReference>
<dbReference type="InterPro" id="IPR035979">
    <property type="entry name" value="RBD_domain_sf"/>
</dbReference>
<dbReference type="OrthoDB" id="443401at2759"/>
<feature type="region of interest" description="Disordered" evidence="5">
    <location>
        <begin position="1"/>
        <end position="79"/>
    </location>
</feature>
<dbReference type="AlphaFoldDB" id="A0A5A7QSL5"/>
<dbReference type="Gene3D" id="3.30.70.330">
    <property type="match status" value="2"/>
</dbReference>
<protein>
    <submittedName>
        <fullName evidence="8">RNA recognition motif-containing family protein</fullName>
    </submittedName>
</protein>
<keyword evidence="3" id="KW-0862">Zinc</keyword>
<dbReference type="SMART" id="SM00360">
    <property type="entry name" value="RRM"/>
    <property type="match status" value="2"/>
</dbReference>
<sequence length="912" mass="99835">MELKVSPEKPGFSSSDVASDPEDKVISDGEDEDDDRNHKHRRREANSHSLEEDSLDQGLTRPYKKRNRPFENGFSYREDDRQAGETWKNYDNASGKDFPSRFDKRRLNQASISKSPLELHQRVRGRGREPISWGVHDSRLGLADIPSQIVQPGYVPSVLYAGRGLPNVSNTPNTSWNAFGLVPGIPNGGFDPLQPLGLPGVLRPAINPALNIGLPRQRCRDFDEHGFCLRGDMCPMEHGVNRIVVDDFQSLSQFNLPVAPGSQLLGPSPGQGALPVNNKSFRASIIKPRTSEDVFGPNSGAVGVSTEGASDVYDPDQPLWANNDPEAFRALNQSTADGTEPLLDVESSNWPKIESTEELPLKNVTTSGSQTPSVLGGVGSLKRNSKAKNNFGAVGPSSSYLERDIRSAKALNSDVSHQGKQLNAVDGDSPLVKESCLKQQSDSAHNIRRPSQKALRTVFVSGIPLKDNRREALLSHFQKFGEVIDIYTPANSERAFVQFSKREEAEAALKAPDAVMGNRFIKLWWANRDNIPDDRISGNGPVPVIRRGLTNRAPSRPFVLDKEQENPLVASAKEGNNHASVTQLPVHDHLKAMAVNGPKAPPTQQKKLENLELLKEQLRKKQEMLDQKRNEFRNMLDKLEKQAVGSKDVTLTDPSTEGLKDETPPNCAKAETSKSLGSDNIKTENANSAGSAVLQKSTASANVHAREPLKPAFWQPALSGTPFTVNKFKLDNRPTTFRIIPPLPAGLANVATLEEHFSAYGELSSVELEQEDTKDDSKPATITARVSFTTRHFAEKAFLHGKSWQGHKLQFTWSKSVISGKGSGGSGKVSVASDERSDANVEDGEINAPAHYEKTAVLGSPDEVEELKVEADVESGEQDKDLKLISASLESGEQDKDLKLISTSLTEENQLS</sequence>
<dbReference type="Pfam" id="PF00076">
    <property type="entry name" value="RRM_1"/>
    <property type="match status" value="1"/>
</dbReference>
<dbReference type="InterPro" id="IPR012677">
    <property type="entry name" value="Nucleotide-bd_a/b_plait_sf"/>
</dbReference>
<evidence type="ECO:0000256" key="1">
    <source>
        <dbReference type="ARBA" id="ARBA00022884"/>
    </source>
</evidence>
<dbReference type="InterPro" id="IPR000504">
    <property type="entry name" value="RRM_dom"/>
</dbReference>
<dbReference type="InterPro" id="IPR000571">
    <property type="entry name" value="Znf_CCCH"/>
</dbReference>
<keyword evidence="4" id="KW-0175">Coiled coil</keyword>
<keyword evidence="1 2" id="KW-0694">RNA-binding</keyword>
<feature type="domain" description="RRM" evidence="6">
    <location>
        <begin position="456"/>
        <end position="528"/>
    </location>
</feature>
<dbReference type="CDD" id="cd12257">
    <property type="entry name" value="RRM1_RBM26_like"/>
    <property type="match status" value="1"/>
</dbReference>
<dbReference type="Proteomes" id="UP000325081">
    <property type="component" value="Unassembled WGS sequence"/>
</dbReference>
<proteinExistence type="predicted"/>
<feature type="zinc finger region" description="C3H1-type" evidence="3">
    <location>
        <begin position="213"/>
        <end position="241"/>
    </location>
</feature>
<keyword evidence="3" id="KW-0863">Zinc-finger</keyword>
<name>A0A5A7QSL5_STRAF</name>
<evidence type="ECO:0000256" key="4">
    <source>
        <dbReference type="SAM" id="Coils"/>
    </source>
</evidence>
<dbReference type="PANTHER" id="PTHR14398">
    <property type="entry name" value="RNA RECOGNITION RRM/RNP DOMAIN"/>
    <property type="match status" value="1"/>
</dbReference>
<accession>A0A5A7QSL5</accession>
<keyword evidence="9" id="KW-1185">Reference proteome</keyword>
<dbReference type="InterPro" id="IPR045137">
    <property type="entry name" value="RBM26/27"/>
</dbReference>
<dbReference type="EMBL" id="BKCP01008082">
    <property type="protein sequence ID" value="GER47966.1"/>
    <property type="molecule type" value="Genomic_DNA"/>
</dbReference>
<evidence type="ECO:0000259" key="6">
    <source>
        <dbReference type="PROSITE" id="PS50102"/>
    </source>
</evidence>
<evidence type="ECO:0000259" key="7">
    <source>
        <dbReference type="PROSITE" id="PS50103"/>
    </source>
</evidence>
<evidence type="ECO:0000313" key="8">
    <source>
        <dbReference type="EMBL" id="GER47966.1"/>
    </source>
</evidence>
<evidence type="ECO:0000256" key="2">
    <source>
        <dbReference type="PROSITE-ProRule" id="PRU00176"/>
    </source>
</evidence>
<dbReference type="GO" id="GO:0008270">
    <property type="term" value="F:zinc ion binding"/>
    <property type="evidence" value="ECO:0007669"/>
    <property type="project" value="UniProtKB-KW"/>
</dbReference>
<evidence type="ECO:0000256" key="5">
    <source>
        <dbReference type="SAM" id="MobiDB-lite"/>
    </source>
</evidence>
<evidence type="ECO:0000256" key="3">
    <source>
        <dbReference type="PROSITE-ProRule" id="PRU00723"/>
    </source>
</evidence>
<feature type="domain" description="RRM" evidence="6">
    <location>
        <begin position="736"/>
        <end position="816"/>
    </location>
</feature>
<dbReference type="SUPFAM" id="SSF54928">
    <property type="entry name" value="RNA-binding domain, RBD"/>
    <property type="match status" value="2"/>
</dbReference>